<dbReference type="GO" id="GO:0000155">
    <property type="term" value="F:phosphorelay sensor kinase activity"/>
    <property type="evidence" value="ECO:0007669"/>
    <property type="project" value="InterPro"/>
</dbReference>
<dbReference type="InterPro" id="IPR036097">
    <property type="entry name" value="HisK_dim/P_sf"/>
</dbReference>
<dbReference type="InterPro" id="IPR005467">
    <property type="entry name" value="His_kinase_dom"/>
</dbReference>
<dbReference type="SMART" id="SM00091">
    <property type="entry name" value="PAS"/>
    <property type="match status" value="1"/>
</dbReference>
<evidence type="ECO:0000259" key="8">
    <source>
        <dbReference type="PROSITE" id="PS50113"/>
    </source>
</evidence>
<evidence type="ECO:0000256" key="4">
    <source>
        <dbReference type="SAM" id="Coils"/>
    </source>
</evidence>
<keyword evidence="9" id="KW-0547">Nucleotide-binding</keyword>
<dbReference type="GO" id="GO:0005524">
    <property type="term" value="F:ATP binding"/>
    <property type="evidence" value="ECO:0007669"/>
    <property type="project" value="UniProtKB-KW"/>
</dbReference>
<evidence type="ECO:0000259" key="7">
    <source>
        <dbReference type="PROSITE" id="PS50112"/>
    </source>
</evidence>
<name>A0AAE4K3N4_9BURK</name>
<evidence type="ECO:0000259" key="6">
    <source>
        <dbReference type="PROSITE" id="PS50109"/>
    </source>
</evidence>
<evidence type="ECO:0000256" key="2">
    <source>
        <dbReference type="ARBA" id="ARBA00012438"/>
    </source>
</evidence>
<dbReference type="SMART" id="SM00086">
    <property type="entry name" value="PAC"/>
    <property type="match status" value="1"/>
</dbReference>
<gene>
    <name evidence="9" type="ORF">RJN63_09665</name>
</gene>
<dbReference type="PANTHER" id="PTHR43065:SF50">
    <property type="entry name" value="HISTIDINE KINASE"/>
    <property type="match status" value="1"/>
</dbReference>
<feature type="domain" description="PAC" evidence="8">
    <location>
        <begin position="107"/>
        <end position="159"/>
    </location>
</feature>
<dbReference type="Gene3D" id="3.30.565.10">
    <property type="entry name" value="Histidine kinase-like ATPase, C-terminal domain"/>
    <property type="match status" value="1"/>
</dbReference>
<protein>
    <recommendedName>
        <fullName evidence="2">histidine kinase</fullName>
        <ecNumber evidence="2">2.7.13.3</ecNumber>
    </recommendedName>
</protein>
<dbReference type="PROSITE" id="PS50109">
    <property type="entry name" value="HIS_KIN"/>
    <property type="match status" value="1"/>
</dbReference>
<evidence type="ECO:0000256" key="5">
    <source>
        <dbReference type="SAM" id="MobiDB-lite"/>
    </source>
</evidence>
<comment type="catalytic activity">
    <reaction evidence="1">
        <text>ATP + protein L-histidine = ADP + protein N-phospho-L-histidine.</text>
        <dbReference type="EC" id="2.7.13.3"/>
    </reaction>
</comment>
<dbReference type="InterPro" id="IPR000014">
    <property type="entry name" value="PAS"/>
</dbReference>
<dbReference type="PROSITE" id="PS50112">
    <property type="entry name" value="PAS"/>
    <property type="match status" value="1"/>
</dbReference>
<evidence type="ECO:0000256" key="1">
    <source>
        <dbReference type="ARBA" id="ARBA00000085"/>
    </source>
</evidence>
<dbReference type="InterPro" id="IPR036890">
    <property type="entry name" value="HATPase_C_sf"/>
</dbReference>
<dbReference type="InterPro" id="IPR003661">
    <property type="entry name" value="HisK_dim/P_dom"/>
</dbReference>
<dbReference type="EC" id="2.7.13.3" evidence="2"/>
<dbReference type="AlphaFoldDB" id="A0AAE4K3N4"/>
<dbReference type="InterPro" id="IPR003594">
    <property type="entry name" value="HATPase_dom"/>
</dbReference>
<keyword evidence="4" id="KW-0175">Coiled coil</keyword>
<dbReference type="Gene3D" id="1.10.287.130">
    <property type="match status" value="1"/>
</dbReference>
<keyword evidence="9" id="KW-0067">ATP-binding</keyword>
<sequence>MGHSEALMANECARQRTHADDAPDTRALVKANARYRHIIGNTPAIIYSSVPSGDFQLTFVSENASRVLGYEPWEMLDDPNFWFNHIHPDDTAAIFSSLAMLFVEDQKIYEYRFRTHDGSYLWMHDTLRLIRDAEGTPLEVIGLMTDITGRKQMEDTLQRQAEEQSALIEQLKMAQAQLMQSEKLASIGQLAAGVAHEINNPIGFVNANLNTLGNYVATLLEGIKLYQCVTNGSLPSSVAQSELQAFEERADLQFLSEDVTELLAESNEGLQRVKNIVQSLKDFSRTGESNWQMADLHRGLDSTLNIANNELKYKVTIIKQYGELPMIKCLASELNQVFMNLLVNAAQAIQERGSVTIRTERCGQRVAVCISDTGHGIAPEHINRIFEPFFTTKPVGSGTGLGLSLSYGIIKKHGGDIHVSSEPGKGTTFRIELPIDPASAQPPSKASGETGDAS</sequence>
<dbReference type="SMART" id="SM00387">
    <property type="entry name" value="HATPase_c"/>
    <property type="match status" value="1"/>
</dbReference>
<dbReference type="NCBIfam" id="TIGR00229">
    <property type="entry name" value="sensory_box"/>
    <property type="match status" value="1"/>
</dbReference>
<proteinExistence type="predicted"/>
<dbReference type="Gene3D" id="3.30.450.20">
    <property type="entry name" value="PAS domain"/>
    <property type="match status" value="1"/>
</dbReference>
<feature type="domain" description="Histidine kinase" evidence="6">
    <location>
        <begin position="193"/>
        <end position="437"/>
    </location>
</feature>
<dbReference type="RefSeq" id="WP_310837845.1">
    <property type="nucleotide sequence ID" value="NZ_JAVLSM010000009.1"/>
</dbReference>
<dbReference type="SUPFAM" id="SSF47384">
    <property type="entry name" value="Homodimeric domain of signal transducing histidine kinase"/>
    <property type="match status" value="1"/>
</dbReference>
<feature type="coiled-coil region" evidence="4">
    <location>
        <begin position="150"/>
        <end position="177"/>
    </location>
</feature>
<keyword evidence="3" id="KW-0597">Phosphoprotein</keyword>
<accession>A0AAE4K3N4</accession>
<dbReference type="InterPro" id="IPR000700">
    <property type="entry name" value="PAS-assoc_C"/>
</dbReference>
<reference evidence="9" key="1">
    <citation type="submission" date="2023-02" db="EMBL/GenBank/DDBJ databases">
        <title>Description of Herbaspirillum huttiense subsp. nephrolepsisexaltata and Herbaspirillum huttiense subsp. lycopersicon.</title>
        <authorList>
            <person name="Poudel M."/>
            <person name="Sharma A."/>
            <person name="Goss E."/>
            <person name="Tapia J.H."/>
            <person name="Harmon C.M."/>
            <person name="Jones J.B."/>
        </authorList>
    </citation>
    <scope>NUCLEOTIDE SEQUENCE</scope>
    <source>
        <strain evidence="9">NC40101</strain>
    </source>
</reference>
<dbReference type="InterPro" id="IPR013655">
    <property type="entry name" value="PAS_fold_3"/>
</dbReference>
<dbReference type="PANTHER" id="PTHR43065">
    <property type="entry name" value="SENSOR HISTIDINE KINASE"/>
    <property type="match status" value="1"/>
</dbReference>
<evidence type="ECO:0000256" key="3">
    <source>
        <dbReference type="ARBA" id="ARBA00022553"/>
    </source>
</evidence>
<dbReference type="CDD" id="cd00082">
    <property type="entry name" value="HisKA"/>
    <property type="match status" value="1"/>
</dbReference>
<feature type="region of interest" description="Disordered" evidence="5">
    <location>
        <begin position="434"/>
        <end position="454"/>
    </location>
</feature>
<evidence type="ECO:0000313" key="9">
    <source>
        <dbReference type="EMBL" id="MDT0337093.1"/>
    </source>
</evidence>
<dbReference type="Pfam" id="PF02518">
    <property type="entry name" value="HATPase_c"/>
    <property type="match status" value="1"/>
</dbReference>
<dbReference type="SUPFAM" id="SSF55785">
    <property type="entry name" value="PYP-like sensor domain (PAS domain)"/>
    <property type="match status" value="1"/>
</dbReference>
<dbReference type="InterPro" id="IPR035965">
    <property type="entry name" value="PAS-like_dom_sf"/>
</dbReference>
<dbReference type="CDD" id="cd00130">
    <property type="entry name" value="PAS"/>
    <property type="match status" value="1"/>
</dbReference>
<comment type="caution">
    <text evidence="9">The sequence shown here is derived from an EMBL/GenBank/DDBJ whole genome shotgun (WGS) entry which is preliminary data.</text>
</comment>
<dbReference type="PROSITE" id="PS50113">
    <property type="entry name" value="PAC"/>
    <property type="match status" value="1"/>
</dbReference>
<dbReference type="PRINTS" id="PR00344">
    <property type="entry name" value="BCTRLSENSOR"/>
</dbReference>
<dbReference type="InterPro" id="IPR001610">
    <property type="entry name" value="PAC"/>
</dbReference>
<dbReference type="SUPFAM" id="SSF55874">
    <property type="entry name" value="ATPase domain of HSP90 chaperone/DNA topoisomerase II/histidine kinase"/>
    <property type="match status" value="1"/>
</dbReference>
<feature type="domain" description="PAS" evidence="7">
    <location>
        <begin position="31"/>
        <end position="105"/>
    </location>
</feature>
<organism evidence="9">
    <name type="scientific">Herbaspirillum huttiense subsp. nephrolepidis</name>
    <dbReference type="NCBI Taxonomy" id="3075126"/>
    <lineage>
        <taxon>Bacteria</taxon>
        <taxon>Pseudomonadati</taxon>
        <taxon>Pseudomonadota</taxon>
        <taxon>Betaproteobacteria</taxon>
        <taxon>Burkholderiales</taxon>
        <taxon>Oxalobacteraceae</taxon>
        <taxon>Herbaspirillum</taxon>
    </lineage>
</organism>
<dbReference type="InterPro" id="IPR004358">
    <property type="entry name" value="Sig_transdc_His_kin-like_C"/>
</dbReference>
<dbReference type="EMBL" id="JAVRAA010000004">
    <property type="protein sequence ID" value="MDT0337093.1"/>
    <property type="molecule type" value="Genomic_DNA"/>
</dbReference>
<dbReference type="Pfam" id="PF08447">
    <property type="entry name" value="PAS_3"/>
    <property type="match status" value="1"/>
</dbReference>